<dbReference type="EMBL" id="FOVR01000012">
    <property type="protein sequence ID" value="SFO77769.1"/>
    <property type="molecule type" value="Genomic_DNA"/>
</dbReference>
<gene>
    <name evidence="1" type="ORF">SAMN04488056_112162</name>
</gene>
<keyword evidence="2" id="KW-1185">Reference proteome</keyword>
<dbReference type="RefSeq" id="WP_090074840.1">
    <property type="nucleotide sequence ID" value="NZ_FOVR01000012.1"/>
</dbReference>
<protein>
    <submittedName>
        <fullName evidence="1">Uncharacterized protein</fullName>
    </submittedName>
</protein>
<sequence length="105" mass="11855">MKNASKRLISEADLLLPTLKLLNGEKDGFLSTSDLIVQLEKEMHPIGHDLEILEGRKDSHFSQKVRNMVSHKESPNNIINLGFAEYDEERKGLVITDAGRAKIQE</sequence>
<dbReference type="STRING" id="655353.SAMN04488056_112162"/>
<name>A0A1I5JYE6_9HYPH</name>
<proteinExistence type="predicted"/>
<dbReference type="AlphaFoldDB" id="A0A1I5JYE6"/>
<evidence type="ECO:0000313" key="1">
    <source>
        <dbReference type="EMBL" id="SFO77769.1"/>
    </source>
</evidence>
<accession>A0A1I5JYE6</accession>
<dbReference type="Proteomes" id="UP000199236">
    <property type="component" value="Unassembled WGS sequence"/>
</dbReference>
<evidence type="ECO:0000313" key="2">
    <source>
        <dbReference type="Proteomes" id="UP000199236"/>
    </source>
</evidence>
<organism evidence="1 2">
    <name type="scientific">Cohaesibacter marisflavi</name>
    <dbReference type="NCBI Taxonomy" id="655353"/>
    <lineage>
        <taxon>Bacteria</taxon>
        <taxon>Pseudomonadati</taxon>
        <taxon>Pseudomonadota</taxon>
        <taxon>Alphaproteobacteria</taxon>
        <taxon>Hyphomicrobiales</taxon>
        <taxon>Cohaesibacteraceae</taxon>
    </lineage>
</organism>
<dbReference type="OrthoDB" id="7376565at2"/>
<reference evidence="1 2" key="1">
    <citation type="submission" date="2016-10" db="EMBL/GenBank/DDBJ databases">
        <authorList>
            <person name="de Groot N.N."/>
        </authorList>
    </citation>
    <scope>NUCLEOTIDE SEQUENCE [LARGE SCALE GENOMIC DNA]</scope>
    <source>
        <strain evidence="1 2">CGMCC 1.9157</strain>
    </source>
</reference>